<protein>
    <submittedName>
        <fullName evidence="2">Uncharacterized protein</fullName>
    </submittedName>
</protein>
<feature type="signal peptide" evidence="1">
    <location>
        <begin position="1"/>
        <end position="20"/>
    </location>
</feature>
<dbReference type="RefSeq" id="WP_109404285.1">
    <property type="nucleotide sequence ID" value="NZ_QFFG01000002.1"/>
</dbReference>
<gene>
    <name evidence="2" type="ORF">DIS07_05805</name>
</gene>
<dbReference type="OrthoDB" id="9757947at2"/>
<dbReference type="GO" id="GO:0004553">
    <property type="term" value="F:hydrolase activity, hydrolyzing O-glycosyl compounds"/>
    <property type="evidence" value="ECO:0007669"/>
    <property type="project" value="UniProtKB-ARBA"/>
</dbReference>
<evidence type="ECO:0000313" key="3">
    <source>
        <dbReference type="Proteomes" id="UP000245670"/>
    </source>
</evidence>
<dbReference type="InterPro" id="IPR036116">
    <property type="entry name" value="FN3_sf"/>
</dbReference>
<dbReference type="Pfam" id="PF13385">
    <property type="entry name" value="Laminin_G_3"/>
    <property type="match status" value="1"/>
</dbReference>
<evidence type="ECO:0000313" key="2">
    <source>
        <dbReference type="EMBL" id="PWG05953.1"/>
    </source>
</evidence>
<dbReference type="EMBL" id="QFFG01000002">
    <property type="protein sequence ID" value="PWG05953.1"/>
    <property type="molecule type" value="Genomic_DNA"/>
</dbReference>
<reference evidence="2 3" key="1">
    <citation type="submission" date="2018-05" db="EMBL/GenBank/DDBJ databases">
        <title>Polaribacter aquimarinus sp. nov., isolated from sediment in a sediment of sea.</title>
        <authorList>
            <person name="Lu D."/>
        </authorList>
    </citation>
    <scope>NUCLEOTIDE SEQUENCE [LARGE SCALE GENOMIC DNA]</scope>
    <source>
        <strain evidence="2 3">ZY113</strain>
    </source>
</reference>
<sequence>MKLKNLLLLSFIMLSISIKAQTIGQDVYSVASGTLGISDFKVDKNDQVYFVYSAGIGSYAIAKHNRYTVTQISTQGLPSIPHEQGKISLDIDSNDNLFIAIPTSVNEISVYKKGLIWELITKVTSSSTNTLRTLKLVVNNANELYLAYFKEGNSISDIVKIDTVNNTYQTIGNSNLTHPNNFNASFKFDGNNTPYLSYVENGPFGVTKVLRFNGTSWVELSGLAGFGNNAVISFNSSNNPIICFDPISSLSVNVYTSSWSSVGSISGNTDDYNGLKIAVDNSDHIYVAYSDKDNSKKIRVKKYNGSSWSIVGNGFFSSGSAIIRHLFISSSNDVYIAFDEGTNSKIRRFKQSPNVSNSSATNITLSASTLPASISEPNGATTTARGFVFSSSNQFPIIGGTNVTQVASGSGSGSFSETITGLSENTTYYYRAYGTNVEGTDYGQVLSFSTLSSTPVIDNIAPLVLNSSATLGGNITNQGAAVVTQRGIVYSATNTNPEIGGTNVTQKTSGSGTGIFSERITGLTENTLYYYKAYATNSNGTTYTPIKTFTTKNNALHFDGTDDSFFVNYNNVFDVTNEFSIDFWVNPATSATTLNFFRKGEAIKCFIYSTNKLFFSIRTVNSSYASVTTSESLSRNVWSHVAFVKENSSLNVYINGVKATVSTSGSVANVINDQSNFEIGDIQNPFSGAIDEFRFWNKALSVNEINFFKDGKVNPTTSGLLLYFPFDQGVANGNNTSITSLIDVSSNQLTGNLVNFAKTGTSSNFINGNSGSFSNSNLRTIFNATSNNNWSIANNWSSSSLPNIDEDIFVPSNITLNIDVDDASINGLNLSGTLNINSGKALTTQDNFITTGTATITSTGNDSGSLLVKGTSTGNVTYERGGLLANNWHIITAPVSGQSIKAFVENTNNNIRVNTSVTPNRYAVGYYDDSKASGSKWVYYTATDLTDDSIKFEKGSSYAISRASDGSVSFTGTLEVNTIDKTVTGSQWNAIGNSFTTFYPVNKNSNNNFLADNTAKLETPAIYIWDKTQQKYVAVTNLVSSTEQFIPPGQGFFIKPNANTTLQFDNNKRSIQPSSGTHIFNKSQSSTPFVKLFIDNGTVKVNTDVIYSSTATTGFDANEDIENFSNSEFDINSHLVANSNGKNYTIQSLPNTNIDNYVIPISIDAKANNQIVFSASLTNLEENYNVYLEDREAKKITNLKDENSNYTITPLNHLSGIGRFYLHTTQNVLRIGDNVISDPLEIFVSSSNVMHVNGLKHEETKLKMYNIIGGKILTLNYNGIKTGIKNVNHLKTGLYVISLRTPTRTLNKKIFIE</sequence>
<feature type="chain" id="PRO_5015582784" evidence="1">
    <location>
        <begin position="21"/>
        <end position="1313"/>
    </location>
</feature>
<keyword evidence="3" id="KW-1185">Reference proteome</keyword>
<name>A0A2U2JC87_9FLAO</name>
<dbReference type="GO" id="GO:0005975">
    <property type="term" value="P:carbohydrate metabolic process"/>
    <property type="evidence" value="ECO:0007669"/>
    <property type="project" value="UniProtKB-ARBA"/>
</dbReference>
<organism evidence="2 3">
    <name type="scientific">Polaribacter aquimarinus</name>
    <dbReference type="NCBI Taxonomy" id="2100726"/>
    <lineage>
        <taxon>Bacteria</taxon>
        <taxon>Pseudomonadati</taxon>
        <taxon>Bacteroidota</taxon>
        <taxon>Flavobacteriia</taxon>
        <taxon>Flavobacteriales</taxon>
        <taxon>Flavobacteriaceae</taxon>
    </lineage>
</organism>
<dbReference type="Gene3D" id="2.60.120.200">
    <property type="match status" value="1"/>
</dbReference>
<comment type="caution">
    <text evidence="2">The sequence shown here is derived from an EMBL/GenBank/DDBJ whole genome shotgun (WGS) entry which is preliminary data.</text>
</comment>
<keyword evidence="1" id="KW-0732">Signal</keyword>
<dbReference type="InterPro" id="IPR013320">
    <property type="entry name" value="ConA-like_dom_sf"/>
</dbReference>
<proteinExistence type="predicted"/>
<dbReference type="SUPFAM" id="SSF89372">
    <property type="entry name" value="Fucose-specific lectin"/>
    <property type="match status" value="1"/>
</dbReference>
<accession>A0A2U2JC87</accession>
<evidence type="ECO:0000256" key="1">
    <source>
        <dbReference type="SAM" id="SignalP"/>
    </source>
</evidence>
<dbReference type="Proteomes" id="UP000245670">
    <property type="component" value="Unassembled WGS sequence"/>
</dbReference>
<dbReference type="SUPFAM" id="SSF49265">
    <property type="entry name" value="Fibronectin type III"/>
    <property type="match status" value="1"/>
</dbReference>
<dbReference type="SUPFAM" id="SSF49899">
    <property type="entry name" value="Concanavalin A-like lectins/glucanases"/>
    <property type="match status" value="1"/>
</dbReference>